<protein>
    <submittedName>
        <fullName evidence="8">Cytochrome c</fullName>
    </submittedName>
</protein>
<dbReference type="GO" id="GO:0046872">
    <property type="term" value="F:metal ion binding"/>
    <property type="evidence" value="ECO:0007669"/>
    <property type="project" value="UniProtKB-KW"/>
</dbReference>
<evidence type="ECO:0000259" key="7">
    <source>
        <dbReference type="PROSITE" id="PS51007"/>
    </source>
</evidence>
<sequence>MMPVKTLAKIDELTFSLANQSVKTVSLDELKDKLKVHEIKFEDPHYGKTKRFLAFEIHDVLQLGFGDKWHSRDYSDAAFTASDGYSAISKVSMLNEQGGYLTFFDVDANGWEPVGHAKVSPGPFYLVWTGKQQTTEYAYPWTWQLASIKLIQFKSQYPAVYPTGISNNSTIYQGYQIFKGRCLHCHSINQQGGKIGPDLNAPQSIVKYRSKAMIKAFIQQPSKFRYSNMPDHLDLSEQQLNALIDYFQHKSQLN</sequence>
<comment type="caution">
    <text evidence="8">The sequence shown here is derived from an EMBL/GenBank/DDBJ whole genome shotgun (WGS) entry which is preliminary data.</text>
</comment>
<dbReference type="Proteomes" id="UP000569732">
    <property type="component" value="Unassembled WGS sequence"/>
</dbReference>
<feature type="domain" description="Cytochrome c" evidence="7">
    <location>
        <begin position="169"/>
        <end position="251"/>
    </location>
</feature>
<evidence type="ECO:0000256" key="5">
    <source>
        <dbReference type="ARBA" id="ARBA00023004"/>
    </source>
</evidence>
<keyword evidence="9" id="KW-1185">Reference proteome</keyword>
<evidence type="ECO:0000256" key="1">
    <source>
        <dbReference type="ARBA" id="ARBA00022448"/>
    </source>
</evidence>
<dbReference type="EMBL" id="JACCKB010000003">
    <property type="protein sequence ID" value="NYZ65064.1"/>
    <property type="molecule type" value="Genomic_DNA"/>
</dbReference>
<gene>
    <name evidence="8" type="ORF">H0A36_03520</name>
</gene>
<evidence type="ECO:0000313" key="8">
    <source>
        <dbReference type="EMBL" id="NYZ65064.1"/>
    </source>
</evidence>
<evidence type="ECO:0000256" key="4">
    <source>
        <dbReference type="ARBA" id="ARBA00022982"/>
    </source>
</evidence>
<dbReference type="PANTHER" id="PTHR37823:SF1">
    <property type="entry name" value="CYTOCHROME C-553-LIKE"/>
    <property type="match status" value="1"/>
</dbReference>
<dbReference type="Gene3D" id="1.10.760.10">
    <property type="entry name" value="Cytochrome c-like domain"/>
    <property type="match status" value="1"/>
</dbReference>
<evidence type="ECO:0000256" key="2">
    <source>
        <dbReference type="ARBA" id="ARBA00022617"/>
    </source>
</evidence>
<keyword evidence="5 6" id="KW-0408">Iron</keyword>
<dbReference type="PANTHER" id="PTHR37823">
    <property type="entry name" value="CYTOCHROME C-553-LIKE"/>
    <property type="match status" value="1"/>
</dbReference>
<dbReference type="SUPFAM" id="SSF46626">
    <property type="entry name" value="Cytochrome c"/>
    <property type="match status" value="1"/>
</dbReference>
<dbReference type="GO" id="GO:0020037">
    <property type="term" value="F:heme binding"/>
    <property type="evidence" value="ECO:0007669"/>
    <property type="project" value="InterPro"/>
</dbReference>
<dbReference type="AlphaFoldDB" id="A0A853I4J7"/>
<keyword evidence="1" id="KW-0813">Transport</keyword>
<dbReference type="InterPro" id="IPR051811">
    <property type="entry name" value="Cytochrome_c550/c551-like"/>
</dbReference>
<reference evidence="8 9" key="1">
    <citation type="submission" date="2020-07" db="EMBL/GenBank/DDBJ databases">
        <title>Endozoicomonas sp. nov., isolated from sediment.</title>
        <authorList>
            <person name="Gu T."/>
        </authorList>
    </citation>
    <scope>NUCLEOTIDE SEQUENCE [LARGE SCALE GENOMIC DNA]</scope>
    <source>
        <strain evidence="8 9">SM1973</strain>
    </source>
</reference>
<evidence type="ECO:0000256" key="3">
    <source>
        <dbReference type="ARBA" id="ARBA00022723"/>
    </source>
</evidence>
<organism evidence="8 9">
    <name type="scientific">Spartinivicinus marinus</name>
    <dbReference type="NCBI Taxonomy" id="2994442"/>
    <lineage>
        <taxon>Bacteria</taxon>
        <taxon>Pseudomonadati</taxon>
        <taxon>Pseudomonadota</taxon>
        <taxon>Gammaproteobacteria</taxon>
        <taxon>Oceanospirillales</taxon>
        <taxon>Zooshikellaceae</taxon>
        <taxon>Spartinivicinus</taxon>
    </lineage>
</organism>
<dbReference type="InterPro" id="IPR009056">
    <property type="entry name" value="Cyt_c-like_dom"/>
</dbReference>
<evidence type="ECO:0000313" key="9">
    <source>
        <dbReference type="Proteomes" id="UP000569732"/>
    </source>
</evidence>
<dbReference type="InterPro" id="IPR036909">
    <property type="entry name" value="Cyt_c-like_dom_sf"/>
</dbReference>
<dbReference type="Pfam" id="PF00034">
    <property type="entry name" value="Cytochrom_C"/>
    <property type="match status" value="1"/>
</dbReference>
<keyword evidence="3 6" id="KW-0479">Metal-binding</keyword>
<accession>A0A853I4J7</accession>
<keyword evidence="2 6" id="KW-0349">Heme</keyword>
<dbReference type="GO" id="GO:0009055">
    <property type="term" value="F:electron transfer activity"/>
    <property type="evidence" value="ECO:0007669"/>
    <property type="project" value="InterPro"/>
</dbReference>
<evidence type="ECO:0000256" key="6">
    <source>
        <dbReference type="PROSITE-ProRule" id="PRU00433"/>
    </source>
</evidence>
<dbReference type="PROSITE" id="PS51007">
    <property type="entry name" value="CYTC"/>
    <property type="match status" value="1"/>
</dbReference>
<name>A0A853I4J7_9GAMM</name>
<proteinExistence type="predicted"/>
<keyword evidence="4" id="KW-0249">Electron transport</keyword>